<gene>
    <name evidence="3" type="ORF">ENJ40_00145</name>
</gene>
<dbReference type="NCBIfam" id="TIGR01630">
    <property type="entry name" value="psiM2_ORF9"/>
    <property type="match status" value="1"/>
</dbReference>
<dbReference type="EMBL" id="DRMH01000003">
    <property type="protein sequence ID" value="HFC96854.1"/>
    <property type="molecule type" value="Genomic_DNA"/>
</dbReference>
<keyword evidence="1" id="KW-1188">Viral release from host cell</keyword>
<reference evidence="3" key="1">
    <citation type="journal article" date="2020" name="mSystems">
        <title>Genome- and Community-Level Interaction Insights into Carbon Utilization and Element Cycling Functions of Hydrothermarchaeota in Hydrothermal Sediment.</title>
        <authorList>
            <person name="Zhou Z."/>
            <person name="Liu Y."/>
            <person name="Xu W."/>
            <person name="Pan J."/>
            <person name="Luo Z.H."/>
            <person name="Li M."/>
        </authorList>
    </citation>
    <scope>NUCLEOTIDE SEQUENCE [LARGE SCALE GENOMIC DNA]</scope>
    <source>
        <strain evidence="3">HyVt-483</strain>
    </source>
</reference>
<dbReference type="InterPro" id="IPR027417">
    <property type="entry name" value="P-loop_NTPase"/>
</dbReference>
<protein>
    <recommendedName>
        <fullName evidence="2">Terminase large subunit gp17-like C-terminal domain-containing protein</fullName>
    </recommendedName>
</protein>
<dbReference type="InterPro" id="IPR035421">
    <property type="entry name" value="Terminase_6C"/>
</dbReference>
<dbReference type="AlphaFoldDB" id="A0A7C3CQK1"/>
<feature type="domain" description="Terminase large subunit gp17-like C-terminal" evidence="2">
    <location>
        <begin position="353"/>
        <end position="497"/>
    </location>
</feature>
<evidence type="ECO:0000259" key="2">
    <source>
        <dbReference type="Pfam" id="PF17289"/>
    </source>
</evidence>
<organism evidence="3">
    <name type="scientific">Thermosulfurimonas dismutans</name>
    <dbReference type="NCBI Taxonomy" id="999894"/>
    <lineage>
        <taxon>Bacteria</taxon>
        <taxon>Pseudomonadati</taxon>
        <taxon>Thermodesulfobacteriota</taxon>
        <taxon>Thermodesulfobacteria</taxon>
        <taxon>Thermodesulfobacteriales</taxon>
        <taxon>Thermodesulfobacteriaceae</taxon>
        <taxon>Thermosulfurimonas</taxon>
    </lineage>
</organism>
<sequence>MSYKQRAALKALEKVERELSAASDPEARERRLRAERDFFFFCRTYLSGDFSAPPADYQKVLIEIINREAVTEEDVKRLKGFIHPRYHGSLKPVPRLKGLVDIEPRGHGKSTRMALAYPLWCVLTRRRRFVVLVSASEREAHRSLKFIKWELLGNERIVHDFGNLKTDTWRADYIELANGTAIQAFGAGQSMRGLRFKDPVTGRTYRPDLVICDDIMRDELAYSAVQREKLYDWFKRTVLPLGKDIFIVVINTIFHADDLPSRLLREMEEGKLPGWLGLRFAAFLPDGETPLWPQYWSRKALLEKKQTLGSVKFATEYMNEPLSEEDRLFREEWFVFYDPAELPSPGEMEVVAGVDPATGKASGDYSAICVLGRAPSGLLYVLETYARRVSPRAFMEALFEVYQRWKPRVILFETVAFQEVYKDEIMREGARRGLYLPIKEVKPRAAKEIRAQKLSPLIENGLLRFRREQRLLREQLLAFPKGDHDDLVDALEMAVSALEETRKTPFAKAVDLPLKARRLVSGFREFWGRL</sequence>
<dbReference type="InterPro" id="IPR006517">
    <property type="entry name" value="Phage_terminase_lsu-like_C"/>
</dbReference>
<evidence type="ECO:0000313" key="3">
    <source>
        <dbReference type="EMBL" id="HFC96854.1"/>
    </source>
</evidence>
<dbReference type="Pfam" id="PF17289">
    <property type="entry name" value="Terminase_6C"/>
    <property type="match status" value="1"/>
</dbReference>
<dbReference type="Gene3D" id="3.40.50.300">
    <property type="entry name" value="P-loop containing nucleotide triphosphate hydrolases"/>
    <property type="match status" value="1"/>
</dbReference>
<name>A0A7C3CQK1_9BACT</name>
<evidence type="ECO:0000256" key="1">
    <source>
        <dbReference type="ARBA" id="ARBA00022612"/>
    </source>
</evidence>
<dbReference type="Proteomes" id="UP000886043">
    <property type="component" value="Unassembled WGS sequence"/>
</dbReference>
<comment type="caution">
    <text evidence="3">The sequence shown here is derived from an EMBL/GenBank/DDBJ whole genome shotgun (WGS) entry which is preliminary data.</text>
</comment>
<accession>A0A7C3CQK1</accession>
<proteinExistence type="predicted"/>
<dbReference type="Gene3D" id="3.30.420.240">
    <property type="match status" value="1"/>
</dbReference>